<evidence type="ECO:0000313" key="2">
    <source>
        <dbReference type="EMBL" id="MDH6503767.1"/>
    </source>
</evidence>
<name>A0AA43MAG3_9BURK</name>
<evidence type="ECO:0008006" key="4">
    <source>
        <dbReference type="Google" id="ProtNLM"/>
    </source>
</evidence>
<sequence>MFRLPAKLPRKCNEYVTDMQYIILEIIHYIEADMKLATYIYFTLGMCIFSCNWAIADEKPHNVILFVADGLRPGLINEKNAPAMATLLKNGVRFENSHSIFPTFTMANAASMSSGHLLGDNGIFSNTIFVNFPTKSAANSVTPFIENDSVLGELDSHFAGDYLNEETILAAARKKGLMTAAIGKLGPTLMFDHLARSGDESIIIDDSTGRAGIPLSTELKSQLQALGLPDTAPTRGLNGNSGNSSTPGTTVANTEQQNYFVNVTTRAILPSFKEKGKSFVLVFWSRDPDGSQHNQGDSLNQLMPGINGPTSMAAIKNADTDLAAIQKTVQDLELDSTTDIILVSDHGFSTISKQSKTSPSAKGQYKNVITGQLPPGFLAMDIAHSLGMPLFDPDNQNGLVGPGASLSKGNGLIGADPANPLAIVAANGGSDLIYLPTVNKAVAEKIIHTLSSQDYVSGIFVNDRLGRFAGTLPMSSIGMLGSAVTPTPDIVVNFASFEQTCLDPTTCAVTVSDTLLQQGQGMHGSFSRADTRNTMGAIGPSFKKHYIDPLPASNADLGITIAELLKLPIASKGNLKGRFLSEALPGGFIGKAIKEEVRSTTDQEGHATILIRQRMGEQMYFDVAGYPGRTVGLSAK</sequence>
<dbReference type="EMBL" id="JARXYA010000004">
    <property type="protein sequence ID" value="MDH6503767.1"/>
    <property type="molecule type" value="Genomic_DNA"/>
</dbReference>
<accession>A0AA43MAG3</accession>
<dbReference type="GO" id="GO:0016787">
    <property type="term" value="F:hydrolase activity"/>
    <property type="evidence" value="ECO:0007669"/>
    <property type="project" value="UniProtKB-ARBA"/>
</dbReference>
<reference evidence="2" key="1">
    <citation type="submission" date="2023-04" db="EMBL/GenBank/DDBJ databases">
        <title>Genome Encyclopedia of Bacteria and Archaea VI: Functional Genomics of Type Strains.</title>
        <authorList>
            <person name="Whitman W."/>
        </authorList>
    </citation>
    <scope>NUCLEOTIDE SEQUENCE</scope>
    <source>
        <strain evidence="2">Enz.4-51</strain>
    </source>
</reference>
<evidence type="ECO:0000313" key="3">
    <source>
        <dbReference type="Proteomes" id="UP001161160"/>
    </source>
</evidence>
<dbReference type="SUPFAM" id="SSF53649">
    <property type="entry name" value="Alkaline phosphatase-like"/>
    <property type="match status" value="1"/>
</dbReference>
<protein>
    <recommendedName>
        <fullName evidence="4">Alkaline phosphatase family protein</fullName>
    </recommendedName>
</protein>
<proteinExistence type="predicted"/>
<dbReference type="InterPro" id="IPR017850">
    <property type="entry name" value="Alkaline_phosphatase_core_sf"/>
</dbReference>
<dbReference type="Gene3D" id="3.40.720.10">
    <property type="entry name" value="Alkaline Phosphatase, subunit A"/>
    <property type="match status" value="1"/>
</dbReference>
<evidence type="ECO:0000256" key="1">
    <source>
        <dbReference type="SAM" id="MobiDB-lite"/>
    </source>
</evidence>
<keyword evidence="3" id="KW-1185">Reference proteome</keyword>
<dbReference type="PANTHER" id="PTHR10151">
    <property type="entry name" value="ECTONUCLEOTIDE PYROPHOSPHATASE/PHOSPHODIESTERASE"/>
    <property type="match status" value="1"/>
</dbReference>
<dbReference type="Pfam" id="PF01663">
    <property type="entry name" value="Phosphodiest"/>
    <property type="match status" value="1"/>
</dbReference>
<feature type="region of interest" description="Disordered" evidence="1">
    <location>
        <begin position="229"/>
        <end position="251"/>
    </location>
</feature>
<dbReference type="PANTHER" id="PTHR10151:SF120">
    <property type="entry name" value="BIS(5'-ADENOSYL)-TRIPHOSPHATASE"/>
    <property type="match status" value="1"/>
</dbReference>
<dbReference type="Proteomes" id="UP001161160">
    <property type="component" value="Unassembled WGS sequence"/>
</dbReference>
<dbReference type="InterPro" id="IPR002591">
    <property type="entry name" value="Phosphodiest/P_Trfase"/>
</dbReference>
<gene>
    <name evidence="2" type="ORF">M2127_001060</name>
</gene>
<dbReference type="AlphaFoldDB" id="A0AA43MAG3"/>
<organism evidence="2 3">
    <name type="scientific">Polynucleobacter sphagniphilus</name>
    <dbReference type="NCBI Taxonomy" id="1743169"/>
    <lineage>
        <taxon>Bacteria</taxon>
        <taxon>Pseudomonadati</taxon>
        <taxon>Pseudomonadota</taxon>
        <taxon>Betaproteobacteria</taxon>
        <taxon>Burkholderiales</taxon>
        <taxon>Burkholderiaceae</taxon>
        <taxon>Polynucleobacter</taxon>
    </lineage>
</organism>
<feature type="compositionally biased region" description="Polar residues" evidence="1">
    <location>
        <begin position="237"/>
        <end position="251"/>
    </location>
</feature>
<comment type="caution">
    <text evidence="2">The sequence shown here is derived from an EMBL/GenBank/DDBJ whole genome shotgun (WGS) entry which is preliminary data.</text>
</comment>